<sequence>MSNLLEEDSDTRSSEIDDLENDGESVDTDSLHLEEMEEEETSAMTLECNPSERVIGGSIIVQIDQTGRNRAHNARNNPLGFPILQTPFEDLTQPNISNNSCGDNHPSSILSSLPEDEPSHYHTLSASTSLSEAASDNMSTRAVLGDTPSAVNTIPGEDDIDNSSQTSMADADAERVRRIHNSIFRGLEHDLAELVRIREETIQFLENGTQANDTNENTDFDDEAPTLSQNGVQSHSHCISNFDDNNNIVERNTFTSTEDRPEPILIRERLTLPISPYRNIGAKGSLVKSPANSDANKNPNTITFNGYSYTPIAKFDNAPPAKPGKPYVEVGLMNCDEKASAARKIFDKLQYGDPEDESACFVRRFWRETSTVVENNPQEDPATIDAATLAQRSASLQATLEEAFGGLRMRLQQAQAEASANLQSLQGDNNVQSGDDGGNVGESEANQEARVENGPENLSSESNQTGNIPAAQSLSYYEGWDEETSILNNPLNYDIWNELENSNDVGTTITARINLAERRTLTNMPGSSRSFLNRPPINDSLVRTTTVAVGTDDANAHDGDLEDEMDEEISSYFRCQMTNGLSNSRGRCNESNHSNLERDFSPSTMEFFEGIGVSEQLGRDIFDMLSLSDEDVPPLIPGNSCAENNSQTPEPLYRRHRRTNSANISDLGNELEDDDDDDDLQIDFPMNSGSDGDEEDEEDGESNSVMPRVPLADTTSGSGCSLFAPNRNPRRFIHA</sequence>
<feature type="region of interest" description="Disordered" evidence="1">
    <location>
        <begin position="99"/>
        <end position="171"/>
    </location>
</feature>
<organism evidence="2 3">
    <name type="scientific">Orchesella dallaii</name>
    <dbReference type="NCBI Taxonomy" id="48710"/>
    <lineage>
        <taxon>Eukaryota</taxon>
        <taxon>Metazoa</taxon>
        <taxon>Ecdysozoa</taxon>
        <taxon>Arthropoda</taxon>
        <taxon>Hexapoda</taxon>
        <taxon>Collembola</taxon>
        <taxon>Entomobryomorpha</taxon>
        <taxon>Entomobryoidea</taxon>
        <taxon>Orchesellidae</taxon>
        <taxon>Orchesellinae</taxon>
        <taxon>Orchesella</taxon>
    </lineage>
</organism>
<feature type="region of interest" description="Disordered" evidence="1">
    <location>
        <begin position="633"/>
        <end position="735"/>
    </location>
</feature>
<feature type="compositionally biased region" description="Acidic residues" evidence="1">
    <location>
        <begin position="16"/>
        <end position="27"/>
    </location>
</feature>
<protein>
    <submittedName>
        <fullName evidence="2">Uncharacterized protein</fullName>
    </submittedName>
</protein>
<feature type="region of interest" description="Disordered" evidence="1">
    <location>
        <begin position="210"/>
        <end position="236"/>
    </location>
</feature>
<feature type="compositionally biased region" description="Polar residues" evidence="1">
    <location>
        <begin position="456"/>
        <end position="467"/>
    </location>
</feature>
<evidence type="ECO:0000256" key="1">
    <source>
        <dbReference type="SAM" id="MobiDB-lite"/>
    </source>
</evidence>
<feature type="compositionally biased region" description="Polar residues" evidence="1">
    <location>
        <begin position="99"/>
        <end position="111"/>
    </location>
</feature>
<evidence type="ECO:0000313" key="3">
    <source>
        <dbReference type="Proteomes" id="UP001642540"/>
    </source>
</evidence>
<dbReference type="EMBL" id="CAXLJM020000108">
    <property type="protein sequence ID" value="CAL8135574.1"/>
    <property type="molecule type" value="Genomic_DNA"/>
</dbReference>
<keyword evidence="3" id="KW-1185">Reference proteome</keyword>
<evidence type="ECO:0000313" key="2">
    <source>
        <dbReference type="EMBL" id="CAL8135574.1"/>
    </source>
</evidence>
<reference evidence="2 3" key="1">
    <citation type="submission" date="2024-08" db="EMBL/GenBank/DDBJ databases">
        <authorList>
            <person name="Cucini C."/>
            <person name="Frati F."/>
        </authorList>
    </citation>
    <scope>NUCLEOTIDE SEQUENCE [LARGE SCALE GENOMIC DNA]</scope>
</reference>
<feature type="compositionally biased region" description="Acidic residues" evidence="1">
    <location>
        <begin position="691"/>
        <end position="701"/>
    </location>
</feature>
<feature type="compositionally biased region" description="Polar residues" evidence="1">
    <location>
        <begin position="418"/>
        <end position="433"/>
    </location>
</feature>
<accession>A0ABP1RU71</accession>
<dbReference type="Proteomes" id="UP001642540">
    <property type="component" value="Unassembled WGS sequence"/>
</dbReference>
<feature type="compositionally biased region" description="Low complexity" evidence="1">
    <location>
        <begin position="123"/>
        <end position="135"/>
    </location>
</feature>
<name>A0ABP1RU71_9HEXA</name>
<feature type="compositionally biased region" description="Polar residues" evidence="1">
    <location>
        <begin position="226"/>
        <end position="236"/>
    </location>
</feature>
<feature type="region of interest" description="Disordered" evidence="1">
    <location>
        <begin position="1"/>
        <end position="29"/>
    </location>
</feature>
<comment type="caution">
    <text evidence="2">The sequence shown here is derived from an EMBL/GenBank/DDBJ whole genome shotgun (WGS) entry which is preliminary data.</text>
</comment>
<feature type="region of interest" description="Disordered" evidence="1">
    <location>
        <begin position="418"/>
        <end position="467"/>
    </location>
</feature>
<proteinExistence type="predicted"/>
<feature type="compositionally biased region" description="Acidic residues" evidence="1">
    <location>
        <begin position="669"/>
        <end position="681"/>
    </location>
</feature>
<gene>
    <name evidence="2" type="ORF">ODALV1_LOCUS26042</name>
</gene>